<evidence type="ECO:0000313" key="6">
    <source>
        <dbReference type="Proteomes" id="UP000245124"/>
    </source>
</evidence>
<dbReference type="Gene3D" id="3.30.1380.10">
    <property type="match status" value="1"/>
</dbReference>
<evidence type="ECO:0000256" key="1">
    <source>
        <dbReference type="SAM" id="Coils"/>
    </source>
</evidence>
<sequence length="271" mass="30137">MVLVKEITAGSTIAVRGLDLQLFWQLNQLVPNSLVSISDLNINKGEGLFPYCQLPARNALEAALRAYAKPLTINSAYRSVIAQAMLYSQKQRGLIDNLVGYPGKSDHQKGGSLDIEEWAKVKSLMTSHGWRWTYGDKDPMHFDCTSNEIKDIRPNSIKAFQKLWNKANPNKQIAEDGDLGEKTLNCIYNSPAEGFSNVEYPRVLKLTSPLQQGKDVGEMQLALRKANIELQQANQVFDQATEQAVKAFQQSKGLSPDGVVGEETRSLLQLN</sequence>
<feature type="region of interest" description="Disordered" evidence="2">
    <location>
        <begin position="252"/>
        <end position="271"/>
    </location>
</feature>
<dbReference type="SUPFAM" id="SSF47090">
    <property type="entry name" value="PGBD-like"/>
    <property type="match status" value="1"/>
</dbReference>
<dbReference type="SUPFAM" id="SSF55166">
    <property type="entry name" value="Hedgehog/DD-peptidase"/>
    <property type="match status" value="1"/>
</dbReference>
<dbReference type="InterPro" id="IPR003709">
    <property type="entry name" value="VanY-like_core_dom"/>
</dbReference>
<dbReference type="AlphaFoldDB" id="A0A2R5FUI0"/>
<accession>A0A2R5FUI0</accession>
<evidence type="ECO:0000259" key="3">
    <source>
        <dbReference type="Pfam" id="PF01471"/>
    </source>
</evidence>
<proteinExistence type="predicted"/>
<dbReference type="CDD" id="cd14814">
    <property type="entry name" value="Peptidase_M15"/>
    <property type="match status" value="1"/>
</dbReference>
<dbReference type="EMBL" id="BDUD01000001">
    <property type="protein sequence ID" value="GBG19873.1"/>
    <property type="molecule type" value="Genomic_DNA"/>
</dbReference>
<dbReference type="Pfam" id="PF01471">
    <property type="entry name" value="PG_binding_1"/>
    <property type="match status" value="1"/>
</dbReference>
<gene>
    <name evidence="5" type="ORF">NIES4072_35420</name>
</gene>
<protein>
    <submittedName>
        <fullName evidence="5">Putative peptidoglycan-binding domain-containing protein</fullName>
    </submittedName>
</protein>
<dbReference type="OrthoDB" id="490494at2"/>
<dbReference type="RefSeq" id="WP_109009615.1">
    <property type="nucleotide sequence ID" value="NZ_BDUD01000001.1"/>
</dbReference>
<dbReference type="GO" id="GO:0008233">
    <property type="term" value="F:peptidase activity"/>
    <property type="evidence" value="ECO:0007669"/>
    <property type="project" value="InterPro"/>
</dbReference>
<dbReference type="Gene3D" id="1.10.101.10">
    <property type="entry name" value="PGBD-like superfamily/PGBD"/>
    <property type="match status" value="1"/>
</dbReference>
<evidence type="ECO:0000313" key="5">
    <source>
        <dbReference type="EMBL" id="GBG19873.1"/>
    </source>
</evidence>
<dbReference type="InterPro" id="IPR036366">
    <property type="entry name" value="PGBDSf"/>
</dbReference>
<dbReference type="Proteomes" id="UP000245124">
    <property type="component" value="Unassembled WGS sequence"/>
</dbReference>
<keyword evidence="1" id="KW-0175">Coiled coil</keyword>
<organism evidence="5 6">
    <name type="scientific">Nostoc commune NIES-4072</name>
    <dbReference type="NCBI Taxonomy" id="2005467"/>
    <lineage>
        <taxon>Bacteria</taxon>
        <taxon>Bacillati</taxon>
        <taxon>Cyanobacteriota</taxon>
        <taxon>Cyanophyceae</taxon>
        <taxon>Nostocales</taxon>
        <taxon>Nostocaceae</taxon>
        <taxon>Nostoc</taxon>
    </lineage>
</organism>
<dbReference type="InterPro" id="IPR036365">
    <property type="entry name" value="PGBD-like_sf"/>
</dbReference>
<reference evidence="5 6" key="1">
    <citation type="submission" date="2017-06" db="EMBL/GenBank/DDBJ databases">
        <title>Genome sequencing of cyanobaciteial culture collection at National Institute for Environmental Studies (NIES).</title>
        <authorList>
            <person name="Hirose Y."/>
            <person name="Shimura Y."/>
            <person name="Fujisawa T."/>
            <person name="Nakamura Y."/>
            <person name="Kawachi M."/>
        </authorList>
    </citation>
    <scope>NUCLEOTIDE SEQUENCE [LARGE SCALE GENOMIC DNA]</scope>
    <source>
        <strain evidence="5 6">NIES-4072</strain>
    </source>
</reference>
<evidence type="ECO:0000259" key="4">
    <source>
        <dbReference type="Pfam" id="PF02557"/>
    </source>
</evidence>
<evidence type="ECO:0000256" key="2">
    <source>
        <dbReference type="SAM" id="MobiDB-lite"/>
    </source>
</evidence>
<dbReference type="Pfam" id="PF02557">
    <property type="entry name" value="VanY"/>
    <property type="match status" value="1"/>
</dbReference>
<feature type="domain" description="Peptidoglycan binding-like" evidence="3">
    <location>
        <begin position="212"/>
        <end position="268"/>
    </location>
</feature>
<dbReference type="InterPro" id="IPR009045">
    <property type="entry name" value="Zn_M74/Hedgehog-like"/>
</dbReference>
<dbReference type="GO" id="GO:0006508">
    <property type="term" value="P:proteolysis"/>
    <property type="evidence" value="ECO:0007669"/>
    <property type="project" value="InterPro"/>
</dbReference>
<name>A0A2R5FUI0_NOSCO</name>
<comment type="caution">
    <text evidence="5">The sequence shown here is derived from an EMBL/GenBank/DDBJ whole genome shotgun (WGS) entry which is preliminary data.</text>
</comment>
<dbReference type="InterPro" id="IPR002477">
    <property type="entry name" value="Peptidoglycan-bd-like"/>
</dbReference>
<keyword evidence="6" id="KW-1185">Reference proteome</keyword>
<feature type="domain" description="D-alanyl-D-alanine carboxypeptidase-like core" evidence="4">
    <location>
        <begin position="59"/>
        <end position="122"/>
    </location>
</feature>
<feature type="coiled-coil region" evidence="1">
    <location>
        <begin position="216"/>
        <end position="243"/>
    </location>
</feature>